<dbReference type="OrthoDB" id="6722614at2759"/>
<feature type="compositionally biased region" description="Acidic residues" evidence="1">
    <location>
        <begin position="23"/>
        <end position="36"/>
    </location>
</feature>
<dbReference type="AlphaFoldDB" id="A0A653C8K2"/>
<dbReference type="Proteomes" id="UP000410492">
    <property type="component" value="Unassembled WGS sequence"/>
</dbReference>
<name>A0A653C8K2_CALMS</name>
<dbReference type="EMBL" id="CAACVG010007128">
    <property type="protein sequence ID" value="VEN43774.1"/>
    <property type="molecule type" value="Genomic_DNA"/>
</dbReference>
<feature type="region of interest" description="Disordered" evidence="1">
    <location>
        <begin position="1"/>
        <end position="90"/>
    </location>
</feature>
<reference evidence="2 3" key="1">
    <citation type="submission" date="2019-01" db="EMBL/GenBank/DDBJ databases">
        <authorList>
            <person name="Sayadi A."/>
        </authorList>
    </citation>
    <scope>NUCLEOTIDE SEQUENCE [LARGE SCALE GENOMIC DNA]</scope>
</reference>
<feature type="compositionally biased region" description="Polar residues" evidence="1">
    <location>
        <begin position="37"/>
        <end position="74"/>
    </location>
</feature>
<gene>
    <name evidence="2" type="ORF">CALMAC_LOCUS6807</name>
</gene>
<evidence type="ECO:0000313" key="2">
    <source>
        <dbReference type="EMBL" id="VEN43774.1"/>
    </source>
</evidence>
<keyword evidence="3" id="KW-1185">Reference proteome</keyword>
<feature type="compositionally biased region" description="Polar residues" evidence="1">
    <location>
        <begin position="11"/>
        <end position="22"/>
    </location>
</feature>
<sequence>MESFLHGVFSARNTYNSENVENSMDEQETEANEEDSLTGSAYVTGNGGTYTDIQTGVDTGGTDSNEIVATTESASADKEGGIGNSTNRYQNHFKIPVGGVKKCKRKAVEMNET</sequence>
<organism evidence="2 3">
    <name type="scientific">Callosobruchus maculatus</name>
    <name type="common">Southern cowpea weevil</name>
    <name type="synonym">Pulse bruchid</name>
    <dbReference type="NCBI Taxonomy" id="64391"/>
    <lineage>
        <taxon>Eukaryota</taxon>
        <taxon>Metazoa</taxon>
        <taxon>Ecdysozoa</taxon>
        <taxon>Arthropoda</taxon>
        <taxon>Hexapoda</taxon>
        <taxon>Insecta</taxon>
        <taxon>Pterygota</taxon>
        <taxon>Neoptera</taxon>
        <taxon>Endopterygota</taxon>
        <taxon>Coleoptera</taxon>
        <taxon>Polyphaga</taxon>
        <taxon>Cucujiformia</taxon>
        <taxon>Chrysomeloidea</taxon>
        <taxon>Chrysomelidae</taxon>
        <taxon>Bruchinae</taxon>
        <taxon>Bruchini</taxon>
        <taxon>Callosobruchus</taxon>
    </lineage>
</organism>
<accession>A0A653C8K2</accession>
<proteinExistence type="predicted"/>
<evidence type="ECO:0000313" key="3">
    <source>
        <dbReference type="Proteomes" id="UP000410492"/>
    </source>
</evidence>
<protein>
    <submittedName>
        <fullName evidence="2">Uncharacterized protein</fullName>
    </submittedName>
</protein>
<evidence type="ECO:0000256" key="1">
    <source>
        <dbReference type="SAM" id="MobiDB-lite"/>
    </source>
</evidence>